<feature type="binding site" evidence="2">
    <location>
        <position position="269"/>
    </location>
    <ligand>
        <name>Zn(2+)</name>
        <dbReference type="ChEBI" id="CHEBI:29105"/>
        <note>catalytic</note>
    </ligand>
</feature>
<organism evidence="4 5">
    <name type="scientific">candidate division KSB3 bacterium</name>
    <dbReference type="NCBI Taxonomy" id="2044937"/>
    <lineage>
        <taxon>Bacteria</taxon>
        <taxon>candidate division KSB3</taxon>
    </lineage>
</organism>
<dbReference type="GO" id="GO:0046872">
    <property type="term" value="F:metal ion binding"/>
    <property type="evidence" value="ECO:0007669"/>
    <property type="project" value="UniProtKB-KW"/>
</dbReference>
<gene>
    <name evidence="4" type="ORF">CSB45_04165</name>
</gene>
<reference evidence="4 5" key="1">
    <citation type="submission" date="2017-10" db="EMBL/GenBank/DDBJ databases">
        <title>Novel microbial diversity and functional potential in the marine mammal oral microbiome.</title>
        <authorList>
            <person name="Dudek N.K."/>
            <person name="Sun C.L."/>
            <person name="Burstein D."/>
            <person name="Kantor R.S."/>
            <person name="Aliaga Goltsman D.S."/>
            <person name="Bik E.M."/>
            <person name="Thomas B.C."/>
            <person name="Banfield J.F."/>
            <person name="Relman D.A."/>
        </authorList>
    </citation>
    <scope>NUCLEOTIDE SEQUENCE [LARGE SCALE GENOMIC DNA]</scope>
    <source>
        <strain evidence="4">DOLZORAL124_49_17</strain>
    </source>
</reference>
<dbReference type="PRINTS" id="PR00998">
    <property type="entry name" value="CRBOXYPTASET"/>
</dbReference>
<dbReference type="CDD" id="cd06460">
    <property type="entry name" value="M32_Taq"/>
    <property type="match status" value="1"/>
</dbReference>
<dbReference type="AlphaFoldDB" id="A0A2G6E839"/>
<comment type="function">
    <text evidence="1">Broad specificity carboxypetidase that releases amino acids sequentially from the C-terminus, including neutral, aromatic, polar and basic residues.</text>
</comment>
<proteinExistence type="inferred from homology"/>
<comment type="catalytic activity">
    <reaction evidence="1">
        <text>Release of a C-terminal amino acid with broad specificity, except for -Pro.</text>
        <dbReference type="EC" id="3.4.17.19"/>
    </reaction>
</comment>
<dbReference type="GO" id="GO:0004181">
    <property type="term" value="F:metallocarboxypeptidase activity"/>
    <property type="evidence" value="ECO:0007669"/>
    <property type="project" value="UniProtKB-UniRule"/>
</dbReference>
<sequence length="513" mass="58653">MKEQFEQLTTILGKVNDLQKAAAILQWDQQTYMPPAGVEARAMQLATLEQLAHHTFVSEEVGQLLENLHPLLQSEAPDSDTACLIRLATREYEKASKISPALIATLARKTALAHNAWEKAREEKDFSQFRGILSELIELLRQKAEQLGYTEHIYDALLDLYEPEMTTRDVENIFHRLKHAVLPMIQEIAQRPDALCDDVLNQAYDREVQWDFGIEVLKQIGYDFDRGRQDTAAHPFTVSFSPHDVRITTRLNPNMFASAFFSSVHEGGHALYEQGLPLALSRTLLCEGASMAVHESQSRFWENVIGRSRPFWTCFFPRLQTMFPKQLEGATVEQIYQAVNVVRPDYIRVEADELTYNLHIFIRFELETALISGAVGVKELPQLWNHKMETYLGITPPNDALGVLQDVHWSAGLFGYFPTYTLGNVLSLQFNACLRRDIPDCDEQIARGEFSRILHWLRDKIHIHGSKFPPAELVRRVTGTQIDPQAYIDYLQTKYGELYGFTLPENDLTVEKS</sequence>
<dbReference type="PANTHER" id="PTHR34217">
    <property type="entry name" value="METAL-DEPENDENT CARBOXYPEPTIDASE"/>
    <property type="match status" value="1"/>
</dbReference>
<dbReference type="GO" id="GO:0006508">
    <property type="term" value="P:proteolysis"/>
    <property type="evidence" value="ECO:0007669"/>
    <property type="project" value="UniProtKB-UniRule"/>
</dbReference>
<dbReference type="PIRSF" id="PIRSF006615">
    <property type="entry name" value="Zn_crbxpep_Taq"/>
    <property type="match status" value="1"/>
</dbReference>
<keyword evidence="1 4" id="KW-0121">Carboxypeptidase</keyword>
<protein>
    <recommendedName>
        <fullName evidence="1">Metal-dependent carboxypeptidase</fullName>
        <ecNumber evidence="1">3.4.17.19</ecNumber>
    </recommendedName>
</protein>
<evidence type="ECO:0000256" key="2">
    <source>
        <dbReference type="PIRSR" id="PIRSR006615-1"/>
    </source>
</evidence>
<evidence type="ECO:0000256" key="3">
    <source>
        <dbReference type="PIRSR" id="PIRSR006615-2"/>
    </source>
</evidence>
<comment type="caution">
    <text evidence="4">The sequence shown here is derived from an EMBL/GenBank/DDBJ whole genome shotgun (WGS) entry which is preliminary data.</text>
</comment>
<keyword evidence="1" id="KW-0645">Protease</keyword>
<keyword evidence="1 2" id="KW-0479">Metal-binding</keyword>
<keyword evidence="1" id="KW-0482">Metalloprotease</keyword>
<keyword evidence="1" id="KW-0378">Hydrolase</keyword>
<name>A0A2G6E839_9BACT</name>
<evidence type="ECO:0000313" key="5">
    <source>
        <dbReference type="Proteomes" id="UP000229740"/>
    </source>
</evidence>
<dbReference type="PROSITE" id="PS52034">
    <property type="entry name" value="PEPTIDASE_M32"/>
    <property type="match status" value="1"/>
</dbReference>
<feature type="binding site" evidence="2">
    <location>
        <position position="265"/>
    </location>
    <ligand>
        <name>Zn(2+)</name>
        <dbReference type="ChEBI" id="CHEBI:29105"/>
        <note>catalytic</note>
    </ligand>
</feature>
<dbReference type="Gene3D" id="1.10.1370.30">
    <property type="match status" value="1"/>
</dbReference>
<dbReference type="EMBL" id="PDPS01000023">
    <property type="protein sequence ID" value="PID58269.1"/>
    <property type="molecule type" value="Genomic_DNA"/>
</dbReference>
<dbReference type="PANTHER" id="PTHR34217:SF1">
    <property type="entry name" value="CARBOXYPEPTIDASE 1"/>
    <property type="match status" value="1"/>
</dbReference>
<dbReference type="InterPro" id="IPR001333">
    <property type="entry name" value="Peptidase_M32_Taq"/>
</dbReference>
<keyword evidence="2" id="KW-0862">Zinc</keyword>
<comment type="cofactor">
    <cofactor evidence="2">
        <name>Zn(2+)</name>
        <dbReference type="ChEBI" id="CHEBI:29105"/>
    </cofactor>
    <text evidence="2">Binds 1 zinc ion per subunit.</text>
</comment>
<dbReference type="Proteomes" id="UP000229740">
    <property type="component" value="Unassembled WGS sequence"/>
</dbReference>
<feature type="binding site" evidence="2">
    <location>
        <position position="295"/>
    </location>
    <ligand>
        <name>Zn(2+)</name>
        <dbReference type="ChEBI" id="CHEBI:29105"/>
        <note>catalytic</note>
    </ligand>
</feature>
<comment type="similarity">
    <text evidence="1">Belongs to the peptidase M32 family.</text>
</comment>
<feature type="active site" description="Proton donor/acceptor" evidence="3">
    <location>
        <position position="266"/>
    </location>
</feature>
<accession>A0A2G6E839</accession>
<evidence type="ECO:0000313" key="4">
    <source>
        <dbReference type="EMBL" id="PID58269.1"/>
    </source>
</evidence>
<dbReference type="Pfam" id="PF02074">
    <property type="entry name" value="Peptidase_M32"/>
    <property type="match status" value="1"/>
</dbReference>
<dbReference type="SUPFAM" id="SSF55486">
    <property type="entry name" value="Metalloproteases ('zincins'), catalytic domain"/>
    <property type="match status" value="1"/>
</dbReference>
<evidence type="ECO:0000256" key="1">
    <source>
        <dbReference type="PIRNR" id="PIRNR006615"/>
    </source>
</evidence>
<dbReference type="EC" id="3.4.17.19" evidence="1"/>